<dbReference type="OrthoDB" id="280278at2"/>
<proteinExistence type="inferred from homology"/>
<gene>
    <name evidence="3" type="ORF">BHF71_07745</name>
</gene>
<evidence type="ECO:0000256" key="2">
    <source>
        <dbReference type="HAMAP-Rule" id="MF_00674"/>
    </source>
</evidence>
<comment type="caution">
    <text evidence="3">The sequence shown here is derived from an EMBL/GenBank/DDBJ whole genome shotgun (WGS) entry which is preliminary data.</text>
</comment>
<dbReference type="AlphaFoldDB" id="A0A1D2YVL6"/>
<dbReference type="PANTHER" id="PTHR37478:SF2">
    <property type="entry name" value="UPF0251 PROTEIN TK0562"/>
    <property type="match status" value="1"/>
</dbReference>
<accession>A0A1D2YVL6</accession>
<dbReference type="PANTHER" id="PTHR37478">
    <property type="match status" value="1"/>
</dbReference>
<dbReference type="Pfam" id="PF02001">
    <property type="entry name" value="DUF134"/>
    <property type="match status" value="1"/>
</dbReference>
<organism evidence="3 4">
    <name type="scientific">Vulcanibacillus modesticaldus</name>
    <dbReference type="NCBI Taxonomy" id="337097"/>
    <lineage>
        <taxon>Bacteria</taxon>
        <taxon>Bacillati</taxon>
        <taxon>Bacillota</taxon>
        <taxon>Bacilli</taxon>
        <taxon>Bacillales</taxon>
        <taxon>Bacillaceae</taxon>
        <taxon>Vulcanibacillus</taxon>
    </lineage>
</organism>
<evidence type="ECO:0000313" key="3">
    <source>
        <dbReference type="EMBL" id="OEF99711.1"/>
    </source>
</evidence>
<dbReference type="Proteomes" id="UP000243739">
    <property type="component" value="Unassembled WGS sequence"/>
</dbReference>
<reference evidence="3 4" key="1">
    <citation type="submission" date="2016-09" db="EMBL/GenBank/DDBJ databases">
        <title>Draft genome sequence for the type strain of Vulcanibacillus modesticaldus BR, a strictly anaerobic, moderately thermophilic, and nitrate-reducing bacterium from deep sea-hydrothermal vents of the Mid-Atlantic Ridge.</title>
        <authorList>
            <person name="Abin C.A."/>
            <person name="Hollibaugh J.T."/>
        </authorList>
    </citation>
    <scope>NUCLEOTIDE SEQUENCE [LARGE SCALE GENOMIC DNA]</scope>
    <source>
        <strain evidence="3 4">BR</strain>
    </source>
</reference>
<dbReference type="EMBL" id="MIJF01000015">
    <property type="protein sequence ID" value="OEF99711.1"/>
    <property type="molecule type" value="Genomic_DNA"/>
</dbReference>
<evidence type="ECO:0000313" key="4">
    <source>
        <dbReference type="Proteomes" id="UP000243739"/>
    </source>
</evidence>
<dbReference type="HAMAP" id="MF_00674">
    <property type="entry name" value="UPF0251"/>
    <property type="match status" value="1"/>
</dbReference>
<evidence type="ECO:0000256" key="1">
    <source>
        <dbReference type="ARBA" id="ARBA00009350"/>
    </source>
</evidence>
<dbReference type="InterPro" id="IPR002852">
    <property type="entry name" value="UPF0251"/>
</dbReference>
<sequence length="146" mass="16747">MPRPKKCRRVEYFPENTYFIPHEKRNCEVVEIILKVEELEAMRLKDIEGLNQEACAEKMQVSRQTFQNIIASARKKVALALIEGKAIKISGGNYSLKECKFDCQSCGNIYEVNFDTDKSTCPSCGSHKVVCVKKHKFCRQSCIYVD</sequence>
<protein>
    <recommendedName>
        <fullName evidence="2">UPF0251 protein BHF71_07745</fullName>
    </recommendedName>
</protein>
<keyword evidence="4" id="KW-1185">Reference proteome</keyword>
<comment type="similarity">
    <text evidence="1 2">Belongs to the UPF0251 family.</text>
</comment>
<dbReference type="RefSeq" id="WP_069656432.1">
    <property type="nucleotide sequence ID" value="NZ_MIJF01000015.1"/>
</dbReference>
<name>A0A1D2YVL6_9BACI</name>